<dbReference type="Proteomes" id="UP000784294">
    <property type="component" value="Unassembled WGS sequence"/>
</dbReference>
<reference evidence="1" key="1">
    <citation type="submission" date="2018-11" db="EMBL/GenBank/DDBJ databases">
        <authorList>
            <consortium name="Pathogen Informatics"/>
        </authorList>
    </citation>
    <scope>NUCLEOTIDE SEQUENCE</scope>
</reference>
<dbReference type="EMBL" id="CAAALY010008052">
    <property type="protein sequence ID" value="VEL10109.1"/>
    <property type="molecule type" value="Genomic_DNA"/>
</dbReference>
<name>A0A448WEW6_9PLAT</name>
<evidence type="ECO:0000313" key="2">
    <source>
        <dbReference type="Proteomes" id="UP000784294"/>
    </source>
</evidence>
<evidence type="ECO:0000313" key="1">
    <source>
        <dbReference type="EMBL" id="VEL10109.1"/>
    </source>
</evidence>
<dbReference type="AlphaFoldDB" id="A0A448WEW6"/>
<protein>
    <submittedName>
        <fullName evidence="1">Uncharacterized protein</fullName>
    </submittedName>
</protein>
<comment type="caution">
    <text evidence="1">The sequence shown here is derived from an EMBL/GenBank/DDBJ whole genome shotgun (WGS) entry which is preliminary data.</text>
</comment>
<accession>A0A448WEW6</accession>
<proteinExistence type="predicted"/>
<gene>
    <name evidence="1" type="ORF">PXEA_LOCUS3549</name>
</gene>
<organism evidence="1 2">
    <name type="scientific">Protopolystoma xenopodis</name>
    <dbReference type="NCBI Taxonomy" id="117903"/>
    <lineage>
        <taxon>Eukaryota</taxon>
        <taxon>Metazoa</taxon>
        <taxon>Spiralia</taxon>
        <taxon>Lophotrochozoa</taxon>
        <taxon>Platyhelminthes</taxon>
        <taxon>Monogenea</taxon>
        <taxon>Polyopisthocotylea</taxon>
        <taxon>Polystomatidea</taxon>
        <taxon>Polystomatidae</taxon>
        <taxon>Protopolystoma</taxon>
    </lineage>
</organism>
<sequence length="77" mass="8475">MFPNLPISISSLGLRCVADKPESANLCVREHFFKCPLSDPSPFTSIFVLHSCSTDRSTGLANKSSTTEVHNLETDEF</sequence>
<keyword evidence="2" id="KW-1185">Reference proteome</keyword>